<dbReference type="AlphaFoldDB" id="F4PTA9"/>
<dbReference type="Proteomes" id="UP000007797">
    <property type="component" value="Unassembled WGS sequence"/>
</dbReference>
<evidence type="ECO:0008006" key="3">
    <source>
        <dbReference type="Google" id="ProtNLM"/>
    </source>
</evidence>
<dbReference type="RefSeq" id="XP_004358695.1">
    <property type="nucleotide sequence ID" value="XM_004358638.1"/>
</dbReference>
<sequence>MTTSSSSTSSSSTLPTTIYLSHYIHKLIVNLFIKDECSIKANRLKECTSKPSLLQKKKYSNPIVEEKAFVTNNECLLFYMGTNDRRYNCNEVDESKEFERLYNQSVWRQLALVSKSWFQIVQQAVTTWYMKDLDHSFIQPIESNHSIYSKQYIQTIMWKPKQQEIKVYTQQQIELLDSFTSLRRLVIQTKLDKSLLATLKSIYNRYPSITIVDVDMTLVYDDDDEEEEEEEKDQLIDKGRNDIVWDEDTDRTINFNLSLNTFYDGRLETIDLLAQLKPIYFNCTAKSSMSFQPLFERIRSLQHVQIQNCNISLKDLSSVLLTNPNIKSLHIQLLLCHVQYDYSDYHHHVCRSSPPAVKEGNRLKDWEAFCSTLANNNTLKTLCIGNTCKTFSANAVLSTQFQSVWTNPNNQVDMLALYSLPVLICHGLFVSLSQNTMVTKLFLERGTLRQVYLEDLNVLLETNTSIRVLSIANNQIRASKALSSGLLANKYITSLNIAGNRFISGGTDMFTAMLANDTVEYLVVDDDMVVYNPQYFIQSKSLIKFTVASNMVGRFSFNRYTIDRFFS</sequence>
<protein>
    <recommendedName>
        <fullName evidence="3">Leucine-rich repeat-containing protein</fullName>
    </recommendedName>
</protein>
<reference evidence="2" key="1">
    <citation type="journal article" date="2011" name="Genome Res.">
        <title>Phylogeny-wide analysis of social amoeba genomes highlights ancient origins for complex intercellular communication.</title>
        <authorList>
            <person name="Heidel A.J."/>
            <person name="Lawal H.M."/>
            <person name="Felder M."/>
            <person name="Schilde C."/>
            <person name="Helps N.R."/>
            <person name="Tunggal B."/>
            <person name="Rivero F."/>
            <person name="John U."/>
            <person name="Schleicher M."/>
            <person name="Eichinger L."/>
            <person name="Platzer M."/>
            <person name="Noegel A.A."/>
            <person name="Schaap P."/>
            <person name="Gloeckner G."/>
        </authorList>
    </citation>
    <scope>NUCLEOTIDE SEQUENCE [LARGE SCALE GENOMIC DNA]</scope>
    <source>
        <strain evidence="2">SH3</strain>
    </source>
</reference>
<keyword evidence="2" id="KW-1185">Reference proteome</keyword>
<dbReference type="GeneID" id="14873241"/>
<organism evidence="1 2">
    <name type="scientific">Cavenderia fasciculata</name>
    <name type="common">Slime mold</name>
    <name type="synonym">Dictyostelium fasciculatum</name>
    <dbReference type="NCBI Taxonomy" id="261658"/>
    <lineage>
        <taxon>Eukaryota</taxon>
        <taxon>Amoebozoa</taxon>
        <taxon>Evosea</taxon>
        <taxon>Eumycetozoa</taxon>
        <taxon>Dictyostelia</taxon>
        <taxon>Acytosteliales</taxon>
        <taxon>Cavenderiaceae</taxon>
        <taxon>Cavenderia</taxon>
    </lineage>
</organism>
<dbReference type="Gene3D" id="3.80.10.10">
    <property type="entry name" value="Ribonuclease Inhibitor"/>
    <property type="match status" value="1"/>
</dbReference>
<dbReference type="InterPro" id="IPR032675">
    <property type="entry name" value="LRR_dom_sf"/>
</dbReference>
<dbReference type="PANTHER" id="PTHR32423:SF24">
    <property type="entry name" value="CCZ1_INTU_HSP4 FIRST LONGIN DOMAIN-CONTAINING PROTEIN-RELATED"/>
    <property type="match status" value="1"/>
</dbReference>
<proteinExistence type="predicted"/>
<dbReference type="EMBL" id="GL883010">
    <property type="protein sequence ID" value="EGG20845.1"/>
    <property type="molecule type" value="Genomic_DNA"/>
</dbReference>
<gene>
    <name evidence="1" type="ORF">DFA_00710</name>
</gene>
<name>F4PTA9_CACFS</name>
<accession>F4PTA9</accession>
<dbReference type="OMA" id="NDRRYNC"/>
<dbReference type="OrthoDB" id="24497at2759"/>
<dbReference type="KEGG" id="dfa:DFA_00710"/>
<dbReference type="PANTHER" id="PTHR32423">
    <property type="entry name" value="SAP DOMAIN-CONTAINING PROTEIN-RELATED"/>
    <property type="match status" value="1"/>
</dbReference>
<dbReference type="SUPFAM" id="SSF52047">
    <property type="entry name" value="RNI-like"/>
    <property type="match status" value="1"/>
</dbReference>
<evidence type="ECO:0000313" key="2">
    <source>
        <dbReference type="Proteomes" id="UP000007797"/>
    </source>
</evidence>
<evidence type="ECO:0000313" key="1">
    <source>
        <dbReference type="EMBL" id="EGG20845.1"/>
    </source>
</evidence>